<sequence>MIAYVFILLILFSIFRNKGPVENFCPDKLIYHNNSYYLWNNNIIWQKFLTYYDYLMFYNFMQSNYSMKKKYCEPLYPSVSNININNPMNKSWITNRNYRYNLRI</sequence>
<dbReference type="EMBL" id="MN740583">
    <property type="protein sequence ID" value="QHU35088.1"/>
    <property type="molecule type" value="Genomic_DNA"/>
</dbReference>
<proteinExistence type="predicted"/>
<reference evidence="1" key="1">
    <citation type="journal article" date="2020" name="Nature">
        <title>Giant virus diversity and host interactions through global metagenomics.</title>
        <authorList>
            <person name="Schulz F."/>
            <person name="Roux S."/>
            <person name="Paez-Espino D."/>
            <person name="Jungbluth S."/>
            <person name="Walsh D.A."/>
            <person name="Denef V.J."/>
            <person name="McMahon K.D."/>
            <person name="Konstantinidis K.T."/>
            <person name="Eloe-Fadrosh E.A."/>
            <person name="Kyrpides N.C."/>
            <person name="Woyke T."/>
        </authorList>
    </citation>
    <scope>NUCLEOTIDE SEQUENCE</scope>
    <source>
        <strain evidence="1">GVMAG-S-1017745-26</strain>
    </source>
</reference>
<evidence type="ECO:0000313" key="1">
    <source>
        <dbReference type="EMBL" id="QHU35088.1"/>
    </source>
</evidence>
<accession>A0A6C0LYI7</accession>
<name>A0A6C0LYI7_9ZZZZ</name>
<dbReference type="AlphaFoldDB" id="A0A6C0LYI7"/>
<protein>
    <submittedName>
        <fullName evidence="1">Uncharacterized protein</fullName>
    </submittedName>
</protein>
<organism evidence="1">
    <name type="scientific">viral metagenome</name>
    <dbReference type="NCBI Taxonomy" id="1070528"/>
    <lineage>
        <taxon>unclassified sequences</taxon>
        <taxon>metagenomes</taxon>
        <taxon>organismal metagenomes</taxon>
    </lineage>
</organism>